<dbReference type="SMART" id="SM00448">
    <property type="entry name" value="REC"/>
    <property type="match status" value="1"/>
</dbReference>
<dbReference type="Proteomes" id="UP000199180">
    <property type="component" value="Unassembled WGS sequence"/>
</dbReference>
<keyword evidence="2" id="KW-0597">Phosphoprotein</keyword>
<evidence type="ECO:0000313" key="4">
    <source>
        <dbReference type="EMBL" id="SET89524.1"/>
    </source>
</evidence>
<accession>A0A1I0I1T3</accession>
<evidence type="ECO:0000313" key="5">
    <source>
        <dbReference type="Proteomes" id="UP000199180"/>
    </source>
</evidence>
<dbReference type="Pfam" id="PF00072">
    <property type="entry name" value="Response_reg"/>
    <property type="match status" value="1"/>
</dbReference>
<dbReference type="InterPro" id="IPR052016">
    <property type="entry name" value="Bact_Sigma-Reg"/>
</dbReference>
<dbReference type="PANTHER" id="PTHR43156">
    <property type="entry name" value="STAGE II SPORULATION PROTEIN E-RELATED"/>
    <property type="match status" value="1"/>
</dbReference>
<feature type="domain" description="Response regulatory" evidence="3">
    <location>
        <begin position="4"/>
        <end position="120"/>
    </location>
</feature>
<name>A0A1I0I1T3_9RHOB</name>
<dbReference type="GO" id="GO:0000160">
    <property type="term" value="P:phosphorelay signal transduction system"/>
    <property type="evidence" value="ECO:0007669"/>
    <property type="project" value="InterPro"/>
</dbReference>
<dbReference type="InterPro" id="IPR036457">
    <property type="entry name" value="PPM-type-like_dom_sf"/>
</dbReference>
<keyword evidence="5" id="KW-1185">Reference proteome</keyword>
<dbReference type="InterPro" id="IPR001789">
    <property type="entry name" value="Sig_transdc_resp-reg_receiver"/>
</dbReference>
<dbReference type="Pfam" id="PF07228">
    <property type="entry name" value="SpoIIE"/>
    <property type="match status" value="1"/>
</dbReference>
<dbReference type="SUPFAM" id="SSF81606">
    <property type="entry name" value="PP2C-like"/>
    <property type="match status" value="1"/>
</dbReference>
<protein>
    <submittedName>
        <fullName evidence="4">Serine phosphatase RsbU, regulator of sigma subunit</fullName>
    </submittedName>
</protein>
<dbReference type="EMBL" id="FOHO01000013">
    <property type="protein sequence ID" value="SET89524.1"/>
    <property type="molecule type" value="Genomic_DNA"/>
</dbReference>
<organism evidence="4 5">
    <name type="scientific">Paracoccus homiensis</name>
    <dbReference type="NCBI Taxonomy" id="364199"/>
    <lineage>
        <taxon>Bacteria</taxon>
        <taxon>Pseudomonadati</taxon>
        <taxon>Pseudomonadota</taxon>
        <taxon>Alphaproteobacteria</taxon>
        <taxon>Rhodobacterales</taxon>
        <taxon>Paracoccaceae</taxon>
        <taxon>Paracoccus</taxon>
    </lineage>
</organism>
<evidence type="ECO:0000256" key="1">
    <source>
        <dbReference type="ARBA" id="ARBA00022801"/>
    </source>
</evidence>
<feature type="modified residue" description="4-aspartylphosphate" evidence="2">
    <location>
        <position position="53"/>
    </location>
</feature>
<sequence>MARKVIVADDDAFQRAYISALVRQLGYEPIEAEDGLRAYELVGATDAQLLICDLDMPGLDGSQLARKLRDTVSDRYVHILMVTGRDQRGERETALESGVDDFMAKPLDMASLTARVRSVSRLLEHEQLLAERNAAISRAKERIEDDIRAAASAQRRLLPQPHVTMRDCAFHSTFAPSNILSGDMFAFYELTADLTAFYAIDVAGHGVHAALLSVALGHLLTAEHMRKHVVGLDGSLNPARLVQALNRRFFDPDGDEYFTMFCGVLDRSDNQLHYCQAGYPSPTLLDADGNCRAIGGGGFPVALVEEMEFANSRIDFGPGQSLVLVSDGAHEAENPAGEPFDEDRVIATIRDQAGRPAQIPENLAAALKIWCRGKALDDDLSVLVCERRNHK</sequence>
<dbReference type="SUPFAM" id="SSF52172">
    <property type="entry name" value="CheY-like"/>
    <property type="match status" value="1"/>
</dbReference>
<dbReference type="STRING" id="364199.SAMN04489858_11369"/>
<dbReference type="GO" id="GO:0016791">
    <property type="term" value="F:phosphatase activity"/>
    <property type="evidence" value="ECO:0007669"/>
    <property type="project" value="TreeGrafter"/>
</dbReference>
<dbReference type="InterPro" id="IPR001932">
    <property type="entry name" value="PPM-type_phosphatase-like_dom"/>
</dbReference>
<evidence type="ECO:0000256" key="2">
    <source>
        <dbReference type="PROSITE-ProRule" id="PRU00169"/>
    </source>
</evidence>
<proteinExistence type="predicted"/>
<dbReference type="SMART" id="SM00331">
    <property type="entry name" value="PP2C_SIG"/>
    <property type="match status" value="1"/>
</dbReference>
<evidence type="ECO:0000259" key="3">
    <source>
        <dbReference type="PROSITE" id="PS50110"/>
    </source>
</evidence>
<keyword evidence="1" id="KW-0378">Hydrolase</keyword>
<dbReference type="PANTHER" id="PTHR43156:SF2">
    <property type="entry name" value="STAGE II SPORULATION PROTEIN E"/>
    <property type="match status" value="1"/>
</dbReference>
<reference evidence="4 5" key="1">
    <citation type="submission" date="2016-10" db="EMBL/GenBank/DDBJ databases">
        <authorList>
            <person name="de Groot N.N."/>
        </authorList>
    </citation>
    <scope>NUCLEOTIDE SEQUENCE [LARGE SCALE GENOMIC DNA]</scope>
    <source>
        <strain evidence="4 5">DSM 17862</strain>
    </source>
</reference>
<dbReference type="InterPro" id="IPR011006">
    <property type="entry name" value="CheY-like_superfamily"/>
</dbReference>
<dbReference type="PROSITE" id="PS50110">
    <property type="entry name" value="RESPONSE_REGULATORY"/>
    <property type="match status" value="1"/>
</dbReference>
<dbReference type="AlphaFoldDB" id="A0A1I0I1T3"/>
<dbReference type="Gene3D" id="3.60.40.10">
    <property type="entry name" value="PPM-type phosphatase domain"/>
    <property type="match status" value="1"/>
</dbReference>
<dbReference type="Gene3D" id="3.40.50.2300">
    <property type="match status" value="1"/>
</dbReference>
<gene>
    <name evidence="4" type="ORF">SAMN04489858_11369</name>
</gene>